<organism evidence="2 3">
    <name type="scientific">Vanrija albida</name>
    <dbReference type="NCBI Taxonomy" id="181172"/>
    <lineage>
        <taxon>Eukaryota</taxon>
        <taxon>Fungi</taxon>
        <taxon>Dikarya</taxon>
        <taxon>Basidiomycota</taxon>
        <taxon>Agaricomycotina</taxon>
        <taxon>Tremellomycetes</taxon>
        <taxon>Trichosporonales</taxon>
        <taxon>Trichosporonaceae</taxon>
        <taxon>Vanrija</taxon>
    </lineage>
</organism>
<dbReference type="GeneID" id="95982062"/>
<protein>
    <recommendedName>
        <fullName evidence="1">Metaxin glutathione S-transferase domain-containing protein</fullName>
    </recommendedName>
</protein>
<dbReference type="InterPro" id="IPR033468">
    <property type="entry name" value="Metaxin_GST"/>
</dbReference>
<evidence type="ECO:0000259" key="1">
    <source>
        <dbReference type="Pfam" id="PF17171"/>
    </source>
</evidence>
<dbReference type="EMBL" id="JBBXJM010000001">
    <property type="protein sequence ID" value="KAL1413264.1"/>
    <property type="molecule type" value="Genomic_DNA"/>
</dbReference>
<dbReference type="Proteomes" id="UP001565368">
    <property type="component" value="Unassembled WGS sequence"/>
</dbReference>
<feature type="domain" description="Metaxin glutathione S-transferase" evidence="1">
    <location>
        <begin position="208"/>
        <end position="269"/>
    </location>
</feature>
<gene>
    <name evidence="2" type="ORF">Q8F55_001019</name>
</gene>
<keyword evidence="3" id="KW-1185">Reference proteome</keyword>
<evidence type="ECO:0000313" key="3">
    <source>
        <dbReference type="Proteomes" id="UP001565368"/>
    </source>
</evidence>
<dbReference type="RefSeq" id="XP_069213208.1">
    <property type="nucleotide sequence ID" value="XM_069349664.1"/>
</dbReference>
<name>A0ABR3QEW7_9TREE</name>
<sequence>MASTSVFKAPQWVNSLYAKYPLVVLNQEDTLDWKSSATSPYTLWIHPPAEFSSPHYRSWASVAPASLRAQLLFLLRPVSVRFQPWGNEDAAPGAKLPTLHLIEENKLVAADEIRQWLDSTHPLQGKSAKLHGMPDQGAYDEALAVAQLVLVRLLPALLASTNQSSATVAPLLPQPPALVAGLTTPLPVSFTGDDRSIDHLTLIESGIQALETLQELVGRGQWAQNAKTPTPLDALIASHLYCIYALSSGSPLREKLEGTPELGSYVDRVLDLAANSLQQ</sequence>
<accession>A0ABR3QEW7</accession>
<reference evidence="2 3" key="1">
    <citation type="submission" date="2023-08" db="EMBL/GenBank/DDBJ databases">
        <title>Annotated Genome Sequence of Vanrija albida AlHP1.</title>
        <authorList>
            <person name="Herzog R."/>
        </authorList>
    </citation>
    <scope>NUCLEOTIDE SEQUENCE [LARGE SCALE GENOMIC DNA]</scope>
    <source>
        <strain evidence="2 3">AlHP1</strain>
    </source>
</reference>
<dbReference type="Pfam" id="PF17171">
    <property type="entry name" value="GST_C_6"/>
    <property type="match status" value="1"/>
</dbReference>
<evidence type="ECO:0000313" key="2">
    <source>
        <dbReference type="EMBL" id="KAL1413264.1"/>
    </source>
</evidence>
<comment type="caution">
    <text evidence="2">The sequence shown here is derived from an EMBL/GenBank/DDBJ whole genome shotgun (WGS) entry which is preliminary data.</text>
</comment>
<proteinExistence type="predicted"/>